<dbReference type="AlphaFoldDB" id="A0A0E9X5M2"/>
<accession>A0A0E9X5M2</accession>
<reference evidence="2" key="1">
    <citation type="submission" date="2014-11" db="EMBL/GenBank/DDBJ databases">
        <authorList>
            <person name="Amaro Gonzalez C."/>
        </authorList>
    </citation>
    <scope>NUCLEOTIDE SEQUENCE</scope>
</reference>
<sequence length="98" mass="11686">MTIKPFFVIESFFFLIAEILIFKALLTRVSTTNFQQIHYDTVPIYIPDTGHIGKKWQQINCNRFRNIFTKFNWCSLNMQFYLHITPHASRNTSTQTHI</sequence>
<keyword evidence="1" id="KW-1133">Transmembrane helix</keyword>
<evidence type="ECO:0000256" key="1">
    <source>
        <dbReference type="SAM" id="Phobius"/>
    </source>
</evidence>
<proteinExistence type="predicted"/>
<protein>
    <submittedName>
        <fullName evidence="2">Uncharacterized protein</fullName>
    </submittedName>
</protein>
<organism evidence="2">
    <name type="scientific">Anguilla anguilla</name>
    <name type="common">European freshwater eel</name>
    <name type="synonym">Muraena anguilla</name>
    <dbReference type="NCBI Taxonomy" id="7936"/>
    <lineage>
        <taxon>Eukaryota</taxon>
        <taxon>Metazoa</taxon>
        <taxon>Chordata</taxon>
        <taxon>Craniata</taxon>
        <taxon>Vertebrata</taxon>
        <taxon>Euteleostomi</taxon>
        <taxon>Actinopterygii</taxon>
        <taxon>Neopterygii</taxon>
        <taxon>Teleostei</taxon>
        <taxon>Anguilliformes</taxon>
        <taxon>Anguillidae</taxon>
        <taxon>Anguilla</taxon>
    </lineage>
</organism>
<reference evidence="2" key="2">
    <citation type="journal article" date="2015" name="Fish Shellfish Immunol.">
        <title>Early steps in the European eel (Anguilla anguilla)-Vibrio vulnificus interaction in the gills: Role of the RtxA13 toxin.</title>
        <authorList>
            <person name="Callol A."/>
            <person name="Pajuelo D."/>
            <person name="Ebbesson L."/>
            <person name="Teles M."/>
            <person name="MacKenzie S."/>
            <person name="Amaro C."/>
        </authorList>
    </citation>
    <scope>NUCLEOTIDE SEQUENCE</scope>
</reference>
<evidence type="ECO:0000313" key="2">
    <source>
        <dbReference type="EMBL" id="JAH97731.1"/>
    </source>
</evidence>
<feature type="transmembrane region" description="Helical" evidence="1">
    <location>
        <begin position="6"/>
        <end position="26"/>
    </location>
</feature>
<keyword evidence="1" id="KW-0812">Transmembrane</keyword>
<name>A0A0E9X5M2_ANGAN</name>
<keyword evidence="1" id="KW-0472">Membrane</keyword>
<dbReference type="EMBL" id="GBXM01010846">
    <property type="protein sequence ID" value="JAH97731.1"/>
    <property type="molecule type" value="Transcribed_RNA"/>
</dbReference>